<dbReference type="Proteomes" id="UP001232156">
    <property type="component" value="Unassembled WGS sequence"/>
</dbReference>
<feature type="domain" description="AMP-dependent synthetase/ligase" evidence="2">
    <location>
        <begin position="11"/>
        <end position="113"/>
    </location>
</feature>
<dbReference type="SUPFAM" id="SSF56801">
    <property type="entry name" value="Acetyl-CoA synthetase-like"/>
    <property type="match status" value="1"/>
</dbReference>
<dbReference type="InterPro" id="IPR000873">
    <property type="entry name" value="AMP-dep_synth/lig_dom"/>
</dbReference>
<evidence type="ECO:0000313" key="4">
    <source>
        <dbReference type="Proteomes" id="UP001232156"/>
    </source>
</evidence>
<feature type="region of interest" description="Disordered" evidence="1">
    <location>
        <begin position="140"/>
        <end position="160"/>
    </location>
</feature>
<dbReference type="InterPro" id="IPR042099">
    <property type="entry name" value="ANL_N_sf"/>
</dbReference>
<dbReference type="PANTHER" id="PTHR43767">
    <property type="entry name" value="LONG-CHAIN-FATTY-ACID--COA LIGASE"/>
    <property type="match status" value="1"/>
</dbReference>
<gene>
    <name evidence="3" type="ORF">Q8947_04485</name>
</gene>
<keyword evidence="4" id="KW-1185">Reference proteome</keyword>
<evidence type="ECO:0000313" key="3">
    <source>
        <dbReference type="EMBL" id="MDR4125241.1"/>
    </source>
</evidence>
<protein>
    <submittedName>
        <fullName evidence="3">AMP-binding protein</fullName>
    </submittedName>
</protein>
<dbReference type="EMBL" id="JAUZQE010000007">
    <property type="protein sequence ID" value="MDR4125241.1"/>
    <property type="molecule type" value="Genomic_DNA"/>
</dbReference>
<organism evidence="3 4">
    <name type="scientific">Yanghanlia caeni</name>
    <dbReference type="NCBI Taxonomy" id="3064283"/>
    <lineage>
        <taxon>Bacteria</taxon>
        <taxon>Pseudomonadati</taxon>
        <taxon>Pseudomonadota</taxon>
        <taxon>Betaproteobacteria</taxon>
        <taxon>Burkholderiales</taxon>
        <taxon>Alcaligenaceae</taxon>
        <taxon>Yanghanlia</taxon>
    </lineage>
</organism>
<dbReference type="PANTHER" id="PTHR43767:SF1">
    <property type="entry name" value="NONRIBOSOMAL PEPTIDE SYNTHASE PES1 (EUROFUNG)-RELATED"/>
    <property type="match status" value="1"/>
</dbReference>
<evidence type="ECO:0000259" key="2">
    <source>
        <dbReference type="Pfam" id="PF00501"/>
    </source>
</evidence>
<dbReference type="Gene3D" id="3.40.50.12780">
    <property type="entry name" value="N-terminal domain of ligase-like"/>
    <property type="match status" value="1"/>
</dbReference>
<dbReference type="InterPro" id="IPR050237">
    <property type="entry name" value="ATP-dep_AMP-bd_enzyme"/>
</dbReference>
<name>A0ABU1D4D0_9BURK</name>
<proteinExistence type="predicted"/>
<reference evidence="3 4" key="1">
    <citation type="submission" date="2023-08" db="EMBL/GenBank/DDBJ databases">
        <title>Alcaligenaceae gen. nov., a novel taxon isolated from the sludge of Yixing Pesticide Factory.</title>
        <authorList>
            <person name="Ruan L."/>
        </authorList>
    </citation>
    <scope>NUCLEOTIDE SEQUENCE [LARGE SCALE GENOMIC DNA]</scope>
    <source>
        <strain evidence="3 4">LG-2</strain>
    </source>
</reference>
<accession>A0ABU1D4D0</accession>
<sequence length="160" mass="17170">MSPEQYLHSIAENFGEHIALDDGDVAVSYSELAVAVQAMSVALANMDPTPGSTVAICADYCHEYLVAVLAVQTAGKKLLPLSTRADRQSFADLLNSALPTCIIVDETGDALIPCDDDLKIRFSQFPGLVLTYRGEEMPGPEAFERFGLPQPEPEAGEEPA</sequence>
<dbReference type="RefSeq" id="WP_347286556.1">
    <property type="nucleotide sequence ID" value="NZ_JAUZQE010000007.1"/>
</dbReference>
<evidence type="ECO:0000256" key="1">
    <source>
        <dbReference type="SAM" id="MobiDB-lite"/>
    </source>
</evidence>
<comment type="caution">
    <text evidence="3">The sequence shown here is derived from an EMBL/GenBank/DDBJ whole genome shotgun (WGS) entry which is preliminary data.</text>
</comment>
<dbReference type="Pfam" id="PF00501">
    <property type="entry name" value="AMP-binding"/>
    <property type="match status" value="1"/>
</dbReference>